<dbReference type="SUPFAM" id="SSF90188">
    <property type="entry name" value="Somatomedin B domain"/>
    <property type="match status" value="1"/>
</dbReference>
<dbReference type="Pfam" id="PF01033">
    <property type="entry name" value="Somatomedin_B"/>
    <property type="match status" value="1"/>
</dbReference>
<gene>
    <name evidence="4" type="ORF">OFUS_LOCUS6936</name>
</gene>
<evidence type="ECO:0000313" key="5">
    <source>
        <dbReference type="Proteomes" id="UP000749559"/>
    </source>
</evidence>
<dbReference type="PANTHER" id="PTHR45902">
    <property type="entry name" value="LATROPHILIN RECEPTOR-LIKE PROTEIN A"/>
    <property type="match status" value="1"/>
</dbReference>
<keyword evidence="2" id="KW-0732">Signal</keyword>
<dbReference type="InterPro" id="IPR036024">
    <property type="entry name" value="Somatomedin_B-like_dom_sf"/>
</dbReference>
<accession>A0A8S4NFQ5</accession>
<dbReference type="PROSITE" id="PS50958">
    <property type="entry name" value="SMB_2"/>
    <property type="match status" value="1"/>
</dbReference>
<dbReference type="EMBL" id="CAIIXF020000003">
    <property type="protein sequence ID" value="CAH1780216.1"/>
    <property type="molecule type" value="Genomic_DNA"/>
</dbReference>
<feature type="non-terminal residue" evidence="4">
    <location>
        <position position="310"/>
    </location>
</feature>
<feature type="signal peptide" evidence="2">
    <location>
        <begin position="1"/>
        <end position="30"/>
    </location>
</feature>
<evidence type="ECO:0000256" key="2">
    <source>
        <dbReference type="SAM" id="SignalP"/>
    </source>
</evidence>
<comment type="caution">
    <text evidence="4">The sequence shown here is derived from an EMBL/GenBank/DDBJ whole genome shotgun (WGS) entry which is preliminary data.</text>
</comment>
<keyword evidence="1" id="KW-1015">Disulfide bond</keyword>
<evidence type="ECO:0000313" key="4">
    <source>
        <dbReference type="EMBL" id="CAH1780216.1"/>
    </source>
</evidence>
<feature type="non-terminal residue" evidence="4">
    <location>
        <position position="1"/>
    </location>
</feature>
<keyword evidence="5" id="KW-1185">Reference proteome</keyword>
<evidence type="ECO:0000256" key="1">
    <source>
        <dbReference type="ARBA" id="ARBA00023157"/>
    </source>
</evidence>
<feature type="domain" description="SMB" evidence="3">
    <location>
        <begin position="82"/>
        <end position="135"/>
    </location>
</feature>
<sequence length="310" mass="35691">ASSRRMTTGVITWILRRYLAIITIVNILSCANQENYTSSYQDDSNFDLEVNPLEKVKIGNDTIEDIQEDAHDVKTQWHCGKNKRSCSGRCGGSTNSSAIWDKDSSRHFCHCDFWCLHFQDCCIDFPIEIECPHISKNQHSAHNQHTIKRSHYECKELYEKKWIYTISKCTDELSPVRQLCEEGHESNILHKVPMVDPATHNVYKNIYCAQCNGVKYRKELFISIHCDSKVVTEQQINNPGYSMIKHMVNSKSCNISVSASFMRRCIPTLQECPQVEDHKTSHQIEDPRDNETIKYGNTKMTCPPCDNSTT</sequence>
<dbReference type="AlphaFoldDB" id="A0A8S4NFQ5"/>
<dbReference type="Gene3D" id="4.10.410.20">
    <property type="match status" value="1"/>
</dbReference>
<dbReference type="Proteomes" id="UP000749559">
    <property type="component" value="Unassembled WGS sequence"/>
</dbReference>
<name>A0A8S4NFQ5_OWEFU</name>
<feature type="chain" id="PRO_5035907974" description="SMB domain-containing protein" evidence="2">
    <location>
        <begin position="31"/>
        <end position="310"/>
    </location>
</feature>
<dbReference type="InterPro" id="IPR001212">
    <property type="entry name" value="Somatomedin_B_dom"/>
</dbReference>
<organism evidence="4 5">
    <name type="scientific">Owenia fusiformis</name>
    <name type="common">Polychaete worm</name>
    <dbReference type="NCBI Taxonomy" id="6347"/>
    <lineage>
        <taxon>Eukaryota</taxon>
        <taxon>Metazoa</taxon>
        <taxon>Spiralia</taxon>
        <taxon>Lophotrochozoa</taxon>
        <taxon>Annelida</taxon>
        <taxon>Polychaeta</taxon>
        <taxon>Sedentaria</taxon>
        <taxon>Canalipalpata</taxon>
        <taxon>Sabellida</taxon>
        <taxon>Oweniida</taxon>
        <taxon>Oweniidae</taxon>
        <taxon>Owenia</taxon>
    </lineage>
</organism>
<protein>
    <recommendedName>
        <fullName evidence="3">SMB domain-containing protein</fullName>
    </recommendedName>
</protein>
<reference evidence="4" key="1">
    <citation type="submission" date="2022-03" db="EMBL/GenBank/DDBJ databases">
        <authorList>
            <person name="Martin C."/>
        </authorList>
    </citation>
    <scope>NUCLEOTIDE SEQUENCE</scope>
</reference>
<evidence type="ECO:0000259" key="3">
    <source>
        <dbReference type="PROSITE" id="PS50958"/>
    </source>
</evidence>
<dbReference type="InterPro" id="IPR053231">
    <property type="entry name" value="GPCR_LN-TM7"/>
</dbReference>
<proteinExistence type="predicted"/>
<dbReference type="PANTHER" id="PTHR45902:SF1">
    <property type="entry name" value="LATROPHILIN RECEPTOR-LIKE PROTEIN A"/>
    <property type="match status" value="1"/>
</dbReference>